<evidence type="ECO:0000313" key="6">
    <source>
        <dbReference type="Proteomes" id="UP001169492"/>
    </source>
</evidence>
<dbReference type="PANTHER" id="PTHR46229">
    <property type="entry name" value="BOLA TRANSCRIPTION REGULATOR"/>
    <property type="match status" value="1"/>
</dbReference>
<name>A0AAW7R079_9GAMM</name>
<dbReference type="Gene3D" id="3.10.20.90">
    <property type="entry name" value="Phosphatidylinositol 3-kinase Catalytic Subunit, Chain A, domain 1"/>
    <property type="match status" value="1"/>
</dbReference>
<protein>
    <submittedName>
        <fullName evidence="3">BolA/IbaG family iron-sulfur metabolism protein</fullName>
    </submittedName>
</protein>
<dbReference type="SUPFAM" id="SSF82657">
    <property type="entry name" value="BolA-like"/>
    <property type="match status" value="1"/>
</dbReference>
<dbReference type="PIRSF" id="PIRSF003113">
    <property type="entry name" value="BolA"/>
    <property type="match status" value="1"/>
</dbReference>
<dbReference type="PANTHER" id="PTHR46229:SF2">
    <property type="entry name" value="BOLA-LIKE PROTEIN 1"/>
    <property type="match status" value="1"/>
</dbReference>
<dbReference type="InterPro" id="IPR036065">
    <property type="entry name" value="BolA-like_sf"/>
</dbReference>
<dbReference type="EMBL" id="JAGGJC010000001">
    <property type="protein sequence ID" value="MDN7129050.1"/>
    <property type="molecule type" value="Genomic_DNA"/>
</dbReference>
<evidence type="ECO:0000256" key="2">
    <source>
        <dbReference type="RuleBase" id="RU003860"/>
    </source>
</evidence>
<dbReference type="GO" id="GO:0006351">
    <property type="term" value="P:DNA-templated transcription"/>
    <property type="evidence" value="ECO:0007669"/>
    <property type="project" value="TreeGrafter"/>
</dbReference>
<dbReference type="Proteomes" id="UP001169492">
    <property type="component" value="Unassembled WGS sequence"/>
</dbReference>
<gene>
    <name evidence="3" type="ORF">J6I90_07185</name>
    <name evidence="4" type="ORF">J6I92_04120</name>
</gene>
<dbReference type="AlphaFoldDB" id="A0AAW7R079"/>
<proteinExistence type="inferred from homology"/>
<accession>A0AAW7R079</accession>
<evidence type="ECO:0000313" key="5">
    <source>
        <dbReference type="Proteomes" id="UP001169491"/>
    </source>
</evidence>
<sequence>MPEQSTLTPDTASFIERQLNEGLPVTYLQVTNESHLHGTPTDDSHFKVVIVSDAFSGQRLLQRHRTINKLLSAALAGPVHALALHTYTSAEWENLRQVPGSPACRGGSKVDASS</sequence>
<dbReference type="EMBL" id="JAGGJB010000003">
    <property type="protein sequence ID" value="MDN7124659.1"/>
    <property type="molecule type" value="Genomic_DNA"/>
</dbReference>
<dbReference type="Pfam" id="PF01722">
    <property type="entry name" value="BolA"/>
    <property type="match status" value="1"/>
</dbReference>
<dbReference type="RefSeq" id="WP_301774550.1">
    <property type="nucleotide sequence ID" value="NZ_JAGGJB010000003.1"/>
</dbReference>
<dbReference type="InterPro" id="IPR002634">
    <property type="entry name" value="BolA"/>
</dbReference>
<dbReference type="Proteomes" id="UP001169491">
    <property type="component" value="Unassembled WGS sequence"/>
</dbReference>
<comment type="caution">
    <text evidence="3">The sequence shown here is derived from an EMBL/GenBank/DDBJ whole genome shotgun (WGS) entry which is preliminary data.</text>
</comment>
<evidence type="ECO:0000313" key="3">
    <source>
        <dbReference type="EMBL" id="MDN7124659.1"/>
    </source>
</evidence>
<evidence type="ECO:0000313" key="4">
    <source>
        <dbReference type="EMBL" id="MDN7129050.1"/>
    </source>
</evidence>
<dbReference type="InterPro" id="IPR050961">
    <property type="entry name" value="BolA/IbaG_stress_morph_reg"/>
</dbReference>
<reference evidence="5 6" key="1">
    <citation type="submission" date="2021-03" db="EMBL/GenBank/DDBJ databases">
        <title>Pseudidiomarina terrestris, a new bacterium isolated from saline soil.</title>
        <authorList>
            <person name="Galisteo C."/>
            <person name="De La Haba R."/>
            <person name="Sanchez-Porro C."/>
            <person name="Ventosa A."/>
        </authorList>
    </citation>
    <scope>NUCLEOTIDE SEQUENCE [LARGE SCALE GENOMIC DNA]</scope>
    <source>
        <strain evidence="3 6">1APP75-32.1</strain>
        <strain evidence="5">1APR75-15</strain>
        <strain evidence="4">1ASR75-15</strain>
    </source>
</reference>
<comment type="similarity">
    <text evidence="1 2">Belongs to the BolA/IbaG family.</text>
</comment>
<evidence type="ECO:0000256" key="1">
    <source>
        <dbReference type="ARBA" id="ARBA00005578"/>
    </source>
</evidence>
<dbReference type="GO" id="GO:0005829">
    <property type="term" value="C:cytosol"/>
    <property type="evidence" value="ECO:0007669"/>
    <property type="project" value="TreeGrafter"/>
</dbReference>
<organism evidence="3 6">
    <name type="scientific">Pseudidiomarina terrestris</name>
    <dbReference type="NCBI Taxonomy" id="2820060"/>
    <lineage>
        <taxon>Bacteria</taxon>
        <taxon>Pseudomonadati</taxon>
        <taxon>Pseudomonadota</taxon>
        <taxon>Gammaproteobacteria</taxon>
        <taxon>Alteromonadales</taxon>
        <taxon>Idiomarinaceae</taxon>
        <taxon>Pseudidiomarina</taxon>
    </lineage>
</organism>
<keyword evidence="5" id="KW-1185">Reference proteome</keyword>